<evidence type="ECO:0000256" key="1">
    <source>
        <dbReference type="ARBA" id="ARBA00022692"/>
    </source>
</evidence>
<feature type="transmembrane region" description="Helical" evidence="4">
    <location>
        <begin position="133"/>
        <end position="155"/>
    </location>
</feature>
<protein>
    <submittedName>
        <fullName evidence="6">Nitrate/nitrite transporter NarK</fullName>
    </submittedName>
</protein>
<organism evidence="6 7">
    <name type="scientific">Geopseudomonas sagittaria</name>
    <dbReference type="NCBI Taxonomy" id="1135990"/>
    <lineage>
        <taxon>Bacteria</taxon>
        <taxon>Pseudomonadati</taxon>
        <taxon>Pseudomonadota</taxon>
        <taxon>Gammaproteobacteria</taxon>
        <taxon>Pseudomonadales</taxon>
        <taxon>Pseudomonadaceae</taxon>
        <taxon>Geopseudomonas</taxon>
    </lineage>
</organism>
<feature type="transmembrane region" description="Helical" evidence="4">
    <location>
        <begin position="40"/>
        <end position="68"/>
    </location>
</feature>
<feature type="transmembrane region" description="Helical" evidence="4">
    <location>
        <begin position="199"/>
        <end position="219"/>
    </location>
</feature>
<dbReference type="Pfam" id="PF07690">
    <property type="entry name" value="MFS_1"/>
    <property type="match status" value="1"/>
</dbReference>
<feature type="transmembrane region" description="Helical" evidence="4">
    <location>
        <begin position="340"/>
        <end position="365"/>
    </location>
</feature>
<dbReference type="GO" id="GO:0022857">
    <property type="term" value="F:transmembrane transporter activity"/>
    <property type="evidence" value="ECO:0007669"/>
    <property type="project" value="InterPro"/>
</dbReference>
<reference evidence="7" key="1">
    <citation type="submission" date="2016-10" db="EMBL/GenBank/DDBJ databases">
        <authorList>
            <person name="Varghese N."/>
            <person name="Submissions S."/>
        </authorList>
    </citation>
    <scope>NUCLEOTIDE SEQUENCE [LARGE SCALE GENOMIC DNA]</scope>
    <source>
        <strain evidence="7">JCM 18195</strain>
    </source>
</reference>
<feature type="transmembrane region" description="Helical" evidence="4">
    <location>
        <begin position="108"/>
        <end position="127"/>
    </location>
</feature>
<keyword evidence="2 4" id="KW-1133">Transmembrane helix</keyword>
<feature type="transmembrane region" description="Helical" evidence="4">
    <location>
        <begin position="250"/>
        <end position="280"/>
    </location>
</feature>
<accession>A0A1I5YZ05</accession>
<dbReference type="EMBL" id="FOXM01000025">
    <property type="protein sequence ID" value="SFQ49077.1"/>
    <property type="molecule type" value="Genomic_DNA"/>
</dbReference>
<dbReference type="AlphaFoldDB" id="A0A1I5YZ05"/>
<evidence type="ECO:0000256" key="3">
    <source>
        <dbReference type="ARBA" id="ARBA00023136"/>
    </source>
</evidence>
<gene>
    <name evidence="6" type="ORF">SAMN05216229_12517</name>
</gene>
<keyword evidence="1 4" id="KW-0812">Transmembrane</keyword>
<dbReference type="Proteomes" id="UP000243084">
    <property type="component" value="Unassembled WGS sequence"/>
</dbReference>
<feature type="transmembrane region" description="Helical" evidence="4">
    <location>
        <begin position="406"/>
        <end position="426"/>
    </location>
</feature>
<keyword evidence="7" id="KW-1185">Reference proteome</keyword>
<dbReference type="PANTHER" id="PTHR11360:SF290">
    <property type="entry name" value="MONOCARBOXYLATE MFS PERMEASE"/>
    <property type="match status" value="1"/>
</dbReference>
<name>A0A1I5YZ05_9GAMM</name>
<feature type="transmembrane region" description="Helical" evidence="4">
    <location>
        <begin position="286"/>
        <end position="303"/>
    </location>
</feature>
<dbReference type="PROSITE" id="PS50850">
    <property type="entry name" value="MFS"/>
    <property type="match status" value="1"/>
</dbReference>
<evidence type="ECO:0000259" key="5">
    <source>
        <dbReference type="PROSITE" id="PS50850"/>
    </source>
</evidence>
<feature type="transmembrane region" description="Helical" evidence="4">
    <location>
        <begin position="80"/>
        <end position="101"/>
    </location>
</feature>
<dbReference type="RefSeq" id="WP_217648294.1">
    <property type="nucleotide sequence ID" value="NZ_FOXM01000025.1"/>
</dbReference>
<sequence>MARMQQTAVALDGAALAEAAENRPAPQAVAAALPDQRQAWLLVAGLAVVLCVIFGTTISALGLFTLPITADLHCSHEQAARFATAFMLSMTLSMPLAGWLLDRLAPRPVMTAGSVLAALGYLLAAGSPDIDRLTLALALAGIGVGASTYVPAMTLASRWMAPARQGLAFGILLAGAAIGGVIFPTLLTRLIGELGWRSVMQLIAGLILLVCVPLLLWLARLPEAPAAASRHAAEALAGHAIGQVLRMPRYWLWIVMQLLLTMSGVGIYISLVSCLVAAGYSAQAASSWYAGVGAASLAGNFLFGALSQRLCARSILLCGNAIGIAGLLCLLLAQHPAWGLVALAVFTLSWGTTFNLVNQLAPLLLVEAVGQRNFGSLLGIGNLLGGLGAAFGPAAVGYLVDTTGSYAPALLLCAALAAAATLPIALQQRAVA</sequence>
<dbReference type="InterPro" id="IPR036259">
    <property type="entry name" value="MFS_trans_sf"/>
</dbReference>
<feature type="domain" description="Major facilitator superfamily (MFS) profile" evidence="5">
    <location>
        <begin position="43"/>
        <end position="432"/>
    </location>
</feature>
<feature type="transmembrane region" description="Helical" evidence="4">
    <location>
        <begin position="315"/>
        <end position="334"/>
    </location>
</feature>
<feature type="transmembrane region" description="Helical" evidence="4">
    <location>
        <begin position="377"/>
        <end position="400"/>
    </location>
</feature>
<dbReference type="SUPFAM" id="SSF103473">
    <property type="entry name" value="MFS general substrate transporter"/>
    <property type="match status" value="1"/>
</dbReference>
<dbReference type="InterPro" id="IPR011701">
    <property type="entry name" value="MFS"/>
</dbReference>
<evidence type="ECO:0000313" key="7">
    <source>
        <dbReference type="Proteomes" id="UP000243084"/>
    </source>
</evidence>
<dbReference type="InterPro" id="IPR020846">
    <property type="entry name" value="MFS_dom"/>
</dbReference>
<dbReference type="Gene3D" id="1.20.1250.20">
    <property type="entry name" value="MFS general substrate transporter like domains"/>
    <property type="match status" value="1"/>
</dbReference>
<keyword evidence="3 4" id="KW-0472">Membrane</keyword>
<evidence type="ECO:0000256" key="4">
    <source>
        <dbReference type="SAM" id="Phobius"/>
    </source>
</evidence>
<evidence type="ECO:0000256" key="2">
    <source>
        <dbReference type="ARBA" id="ARBA00022989"/>
    </source>
</evidence>
<dbReference type="PANTHER" id="PTHR11360">
    <property type="entry name" value="MONOCARBOXYLATE TRANSPORTER"/>
    <property type="match status" value="1"/>
</dbReference>
<dbReference type="InterPro" id="IPR050327">
    <property type="entry name" value="Proton-linked_MCT"/>
</dbReference>
<evidence type="ECO:0000313" key="6">
    <source>
        <dbReference type="EMBL" id="SFQ49077.1"/>
    </source>
</evidence>
<proteinExistence type="predicted"/>
<feature type="transmembrane region" description="Helical" evidence="4">
    <location>
        <begin position="167"/>
        <end position="187"/>
    </location>
</feature>